<dbReference type="SUPFAM" id="SSF51735">
    <property type="entry name" value="NAD(P)-binding Rossmann-fold domains"/>
    <property type="match status" value="1"/>
</dbReference>
<sequence length="267" mass="28378">MASTSGHPEAHFTAEAAYTALITGGTSGLGAEFAQQLAARGHGLVLVARDGHRLADAAAGLRARYAVPVETVAADLLTEEGRATVTARLADTANPVNMLVNNAGHGLAGNFADNDLERELELLRIHAEVPLALAHAALRSMAQTGGGRIVNVASVAAFTPNGTYSAAKALLVNFSRWANVFYRDRRVSVTALCPGLVHSEFHDRMGMDKRSIPNWMWLTADQVVREGLTDANAGKPVSIPSARYKALALVARLAPDAVVERLVRRSR</sequence>
<dbReference type="PRINTS" id="PR00080">
    <property type="entry name" value="SDRFAMILY"/>
</dbReference>
<dbReference type="PANTHER" id="PTHR44196:SF2">
    <property type="entry name" value="SHORT-CHAIN DEHYDROGENASE-RELATED"/>
    <property type="match status" value="1"/>
</dbReference>
<dbReference type="PIRSF" id="PIRSF000126">
    <property type="entry name" value="11-beta-HSD1"/>
    <property type="match status" value="1"/>
</dbReference>
<evidence type="ECO:0000256" key="3">
    <source>
        <dbReference type="RuleBase" id="RU000363"/>
    </source>
</evidence>
<evidence type="ECO:0000313" key="4">
    <source>
        <dbReference type="EMBL" id="GAA3691233.1"/>
    </source>
</evidence>
<dbReference type="CDD" id="cd05233">
    <property type="entry name" value="SDR_c"/>
    <property type="match status" value="1"/>
</dbReference>
<dbReference type="RefSeq" id="WP_345152079.1">
    <property type="nucleotide sequence ID" value="NZ_BAABEO010000020.1"/>
</dbReference>
<name>A0ABP7CKD6_9MICC</name>
<dbReference type="PANTHER" id="PTHR44196">
    <property type="entry name" value="DEHYDROGENASE/REDUCTASE SDR FAMILY MEMBER 7B"/>
    <property type="match status" value="1"/>
</dbReference>
<reference evidence="5" key="1">
    <citation type="journal article" date="2019" name="Int. J. Syst. Evol. Microbiol.">
        <title>The Global Catalogue of Microorganisms (GCM) 10K type strain sequencing project: providing services to taxonomists for standard genome sequencing and annotation.</title>
        <authorList>
            <consortium name="The Broad Institute Genomics Platform"/>
            <consortium name="The Broad Institute Genome Sequencing Center for Infectious Disease"/>
            <person name="Wu L."/>
            <person name="Ma J."/>
        </authorList>
    </citation>
    <scope>NUCLEOTIDE SEQUENCE [LARGE SCALE GENOMIC DNA]</scope>
    <source>
        <strain evidence="5">JCM 30742</strain>
    </source>
</reference>
<evidence type="ECO:0000256" key="1">
    <source>
        <dbReference type="ARBA" id="ARBA00006484"/>
    </source>
</evidence>
<dbReference type="Gene3D" id="3.40.50.720">
    <property type="entry name" value="NAD(P)-binding Rossmann-like Domain"/>
    <property type="match status" value="1"/>
</dbReference>
<evidence type="ECO:0000256" key="2">
    <source>
        <dbReference type="ARBA" id="ARBA00023002"/>
    </source>
</evidence>
<dbReference type="Pfam" id="PF00106">
    <property type="entry name" value="adh_short"/>
    <property type="match status" value="1"/>
</dbReference>
<dbReference type="InterPro" id="IPR002347">
    <property type="entry name" value="SDR_fam"/>
</dbReference>
<gene>
    <name evidence="4" type="ORF">GCM10023081_30860</name>
</gene>
<dbReference type="InterPro" id="IPR036291">
    <property type="entry name" value="NAD(P)-bd_dom_sf"/>
</dbReference>
<evidence type="ECO:0000313" key="5">
    <source>
        <dbReference type="Proteomes" id="UP001500752"/>
    </source>
</evidence>
<keyword evidence="2" id="KW-0560">Oxidoreductase</keyword>
<dbReference type="PRINTS" id="PR00081">
    <property type="entry name" value="GDHRDH"/>
</dbReference>
<dbReference type="Proteomes" id="UP001500752">
    <property type="component" value="Unassembled WGS sequence"/>
</dbReference>
<protein>
    <submittedName>
        <fullName evidence="4">SDR family oxidoreductase</fullName>
    </submittedName>
</protein>
<comment type="caution">
    <text evidence="4">The sequence shown here is derived from an EMBL/GenBank/DDBJ whole genome shotgun (WGS) entry which is preliminary data.</text>
</comment>
<organism evidence="4 5">
    <name type="scientific">Arthrobacter ginkgonis</name>
    <dbReference type="NCBI Taxonomy" id="1630594"/>
    <lineage>
        <taxon>Bacteria</taxon>
        <taxon>Bacillati</taxon>
        <taxon>Actinomycetota</taxon>
        <taxon>Actinomycetes</taxon>
        <taxon>Micrococcales</taxon>
        <taxon>Micrococcaceae</taxon>
        <taxon>Arthrobacter</taxon>
    </lineage>
</organism>
<dbReference type="EMBL" id="BAABEO010000020">
    <property type="protein sequence ID" value="GAA3691233.1"/>
    <property type="molecule type" value="Genomic_DNA"/>
</dbReference>
<proteinExistence type="inferred from homology"/>
<keyword evidence="5" id="KW-1185">Reference proteome</keyword>
<accession>A0ABP7CKD6</accession>
<comment type="similarity">
    <text evidence="1 3">Belongs to the short-chain dehydrogenases/reductases (SDR) family.</text>
</comment>